<evidence type="ECO:0000313" key="9">
    <source>
        <dbReference type="Proteomes" id="UP000199072"/>
    </source>
</evidence>
<evidence type="ECO:0000256" key="5">
    <source>
        <dbReference type="ARBA" id="ARBA00022989"/>
    </source>
</evidence>
<evidence type="ECO:0000256" key="1">
    <source>
        <dbReference type="ARBA" id="ARBA00004162"/>
    </source>
</evidence>
<keyword evidence="7" id="KW-0813">Transport</keyword>
<dbReference type="AlphaFoldDB" id="A0A1G7DZJ7"/>
<evidence type="ECO:0000256" key="7">
    <source>
        <dbReference type="RuleBase" id="RU003879"/>
    </source>
</evidence>
<evidence type="ECO:0000256" key="6">
    <source>
        <dbReference type="ARBA" id="ARBA00023136"/>
    </source>
</evidence>
<dbReference type="RefSeq" id="WP_091150579.1">
    <property type="nucleotide sequence ID" value="NZ_FNAI01000007.1"/>
</dbReference>
<evidence type="ECO:0000256" key="4">
    <source>
        <dbReference type="ARBA" id="ARBA00022692"/>
    </source>
</evidence>
<protein>
    <submittedName>
        <fullName evidence="8">Outer membrane transport energization protein ExbD</fullName>
    </submittedName>
</protein>
<keyword evidence="7" id="KW-0653">Protein transport</keyword>
<keyword evidence="6" id="KW-0472">Membrane</keyword>
<dbReference type="STRING" id="1391627.SAMN05216464_107194"/>
<keyword evidence="5" id="KW-1133">Transmembrane helix</keyword>
<dbReference type="GO" id="GO:0005886">
    <property type="term" value="C:plasma membrane"/>
    <property type="evidence" value="ECO:0007669"/>
    <property type="project" value="UniProtKB-SubCell"/>
</dbReference>
<accession>A0A1G7DZJ7</accession>
<keyword evidence="9" id="KW-1185">Reference proteome</keyword>
<evidence type="ECO:0000313" key="8">
    <source>
        <dbReference type="EMBL" id="SDE56596.1"/>
    </source>
</evidence>
<dbReference type="GO" id="GO:0022857">
    <property type="term" value="F:transmembrane transporter activity"/>
    <property type="evidence" value="ECO:0007669"/>
    <property type="project" value="InterPro"/>
</dbReference>
<dbReference type="EMBL" id="FNAI01000007">
    <property type="protein sequence ID" value="SDE56596.1"/>
    <property type="molecule type" value="Genomic_DNA"/>
</dbReference>
<keyword evidence="3" id="KW-1003">Cell membrane</keyword>
<dbReference type="Proteomes" id="UP000199072">
    <property type="component" value="Unassembled WGS sequence"/>
</dbReference>
<evidence type="ECO:0000256" key="2">
    <source>
        <dbReference type="ARBA" id="ARBA00005811"/>
    </source>
</evidence>
<reference evidence="8 9" key="1">
    <citation type="submission" date="2016-10" db="EMBL/GenBank/DDBJ databases">
        <authorList>
            <person name="de Groot N.N."/>
        </authorList>
    </citation>
    <scope>NUCLEOTIDE SEQUENCE [LARGE SCALE GENOMIC DNA]</scope>
    <source>
        <strain evidence="8 9">47C3B</strain>
    </source>
</reference>
<proteinExistence type="inferred from homology"/>
<dbReference type="PANTHER" id="PTHR30558">
    <property type="entry name" value="EXBD MEMBRANE COMPONENT OF PMF-DRIVEN MACROMOLECULE IMPORT SYSTEM"/>
    <property type="match status" value="1"/>
</dbReference>
<gene>
    <name evidence="8" type="ORF">SAMN05216464_107194</name>
</gene>
<dbReference type="OrthoDB" id="9793581at2"/>
<dbReference type="GO" id="GO:0015031">
    <property type="term" value="P:protein transport"/>
    <property type="evidence" value="ECO:0007669"/>
    <property type="project" value="UniProtKB-KW"/>
</dbReference>
<dbReference type="InterPro" id="IPR003400">
    <property type="entry name" value="ExbD"/>
</dbReference>
<sequence>MARIKVPRKSTAIDMTAMCDVAFLLLTFFIMTAKVRTEDPVPIDAPKSSIQQPVPEADFLTITVGADKAFFGLEGTDLRKQTLTQVGELYKESFTPDEQTRFSTITSFGVPVLQLRQFIALSADQQKKYSQPGIPRDSVSAELFNWIKQARIATKALHNKELRIAIKGDSKEAYPVIKDVIAILQKQKVNKFSLITNVGSDAGAAVAK</sequence>
<evidence type="ECO:0000256" key="3">
    <source>
        <dbReference type="ARBA" id="ARBA00022475"/>
    </source>
</evidence>
<dbReference type="PANTHER" id="PTHR30558:SF3">
    <property type="entry name" value="BIOPOLYMER TRANSPORT PROTEIN EXBD-RELATED"/>
    <property type="match status" value="1"/>
</dbReference>
<comment type="subcellular location">
    <subcellularLocation>
        <location evidence="1">Cell membrane</location>
        <topology evidence="1">Single-pass membrane protein</topology>
    </subcellularLocation>
    <subcellularLocation>
        <location evidence="7">Cell membrane</location>
        <topology evidence="7">Single-pass type II membrane protein</topology>
    </subcellularLocation>
</comment>
<comment type="similarity">
    <text evidence="2 7">Belongs to the ExbD/TolR family.</text>
</comment>
<dbReference type="Pfam" id="PF02472">
    <property type="entry name" value="ExbD"/>
    <property type="match status" value="1"/>
</dbReference>
<name>A0A1G7DZJ7_9SPHI</name>
<keyword evidence="4 7" id="KW-0812">Transmembrane</keyword>
<organism evidence="8 9">
    <name type="scientific">Mucilaginibacter pineti</name>
    <dbReference type="NCBI Taxonomy" id="1391627"/>
    <lineage>
        <taxon>Bacteria</taxon>
        <taxon>Pseudomonadati</taxon>
        <taxon>Bacteroidota</taxon>
        <taxon>Sphingobacteriia</taxon>
        <taxon>Sphingobacteriales</taxon>
        <taxon>Sphingobacteriaceae</taxon>
        <taxon>Mucilaginibacter</taxon>
    </lineage>
</organism>